<feature type="signal peptide" evidence="1">
    <location>
        <begin position="1"/>
        <end position="21"/>
    </location>
</feature>
<name>A0A917KVT5_9PROT</name>
<keyword evidence="3" id="KW-1185">Reference proteome</keyword>
<reference evidence="2" key="2">
    <citation type="submission" date="2020-09" db="EMBL/GenBank/DDBJ databases">
        <authorList>
            <person name="Sun Q."/>
            <person name="Zhou Y."/>
        </authorList>
    </citation>
    <scope>NUCLEOTIDE SEQUENCE</scope>
    <source>
        <strain evidence="2">CGMCC 1.3617</strain>
    </source>
</reference>
<dbReference type="SUPFAM" id="SSF50969">
    <property type="entry name" value="YVTN repeat-like/Quinoprotein amine dehydrogenase"/>
    <property type="match status" value="1"/>
</dbReference>
<gene>
    <name evidence="2" type="ORF">GCM10011320_41330</name>
</gene>
<evidence type="ECO:0000313" key="3">
    <source>
        <dbReference type="Proteomes" id="UP000661507"/>
    </source>
</evidence>
<dbReference type="AlphaFoldDB" id="A0A917KVT5"/>
<dbReference type="InterPro" id="IPR008557">
    <property type="entry name" value="PhoX"/>
</dbReference>
<evidence type="ECO:0000256" key="1">
    <source>
        <dbReference type="SAM" id="SignalP"/>
    </source>
</evidence>
<protein>
    <submittedName>
        <fullName evidence="2">dTDP-glucose 4,6-dehydratase</fullName>
    </submittedName>
</protein>
<comment type="caution">
    <text evidence="2">The sequence shown here is derived from an EMBL/GenBank/DDBJ whole genome shotgun (WGS) entry which is preliminary data.</text>
</comment>
<proteinExistence type="predicted"/>
<dbReference type="EMBL" id="BMKW01000010">
    <property type="protein sequence ID" value="GGJ29696.1"/>
    <property type="molecule type" value="Genomic_DNA"/>
</dbReference>
<dbReference type="PANTHER" id="PTHR35399:SF2">
    <property type="entry name" value="DUF839 DOMAIN-CONTAINING PROTEIN"/>
    <property type="match status" value="1"/>
</dbReference>
<evidence type="ECO:0000313" key="2">
    <source>
        <dbReference type="EMBL" id="GGJ29696.1"/>
    </source>
</evidence>
<keyword evidence="1" id="KW-0732">Signal</keyword>
<dbReference type="RefSeq" id="WP_188970206.1">
    <property type="nucleotide sequence ID" value="NZ_BMKW01000010.1"/>
</dbReference>
<accession>A0A917KVT5</accession>
<dbReference type="Pfam" id="PF05787">
    <property type="entry name" value="PhoX"/>
    <property type="match status" value="1"/>
</dbReference>
<dbReference type="PANTHER" id="PTHR35399">
    <property type="entry name" value="SLR8030 PROTEIN"/>
    <property type="match status" value="1"/>
</dbReference>
<organism evidence="2 3">
    <name type="scientific">Neoroseomonas lacus</name>
    <dbReference type="NCBI Taxonomy" id="287609"/>
    <lineage>
        <taxon>Bacteria</taxon>
        <taxon>Pseudomonadati</taxon>
        <taxon>Pseudomonadota</taxon>
        <taxon>Alphaproteobacteria</taxon>
        <taxon>Acetobacterales</taxon>
        <taxon>Acetobacteraceae</taxon>
        <taxon>Neoroseomonas</taxon>
    </lineage>
</organism>
<dbReference type="Proteomes" id="UP000661507">
    <property type="component" value="Unassembled WGS sequence"/>
</dbReference>
<feature type="chain" id="PRO_5037770571" evidence="1">
    <location>
        <begin position="22"/>
        <end position="480"/>
    </location>
</feature>
<dbReference type="InterPro" id="IPR011044">
    <property type="entry name" value="Quino_amine_DH_bsu"/>
</dbReference>
<reference evidence="2" key="1">
    <citation type="journal article" date="2014" name="Int. J. Syst. Evol. Microbiol.">
        <title>Complete genome sequence of Corynebacterium casei LMG S-19264T (=DSM 44701T), isolated from a smear-ripened cheese.</title>
        <authorList>
            <consortium name="US DOE Joint Genome Institute (JGI-PGF)"/>
            <person name="Walter F."/>
            <person name="Albersmeier A."/>
            <person name="Kalinowski J."/>
            <person name="Ruckert C."/>
        </authorList>
    </citation>
    <scope>NUCLEOTIDE SEQUENCE</scope>
    <source>
        <strain evidence="2">CGMCC 1.3617</strain>
    </source>
</reference>
<sequence length="480" mass="49326">MIRRRALFAAPLLLATPALRAQSLIMRQDDFLAPGIRRGALIRWGDRVAFDAPAWTPAQPTVEAAAAQFGWDARIIALLPAVTAEDRVPRAVLAVAHPGVDAAMAFPDGRDRPDVAGEMQGVSLLNLARRGAEWIVVDGGFQNRRLTARTLCRLGAEGGPAVGIIGVTGGCATPWGSVLLAEGGAAAWAGRLPGINPRAMGMLTELDPADPASVPVKHAAPGRFGAVDAAAGLAADGRAVVWMVDGRPGGFLYRFVSDETAGPRALDAGRLAAARFEGGSLRWLPLQEGDPFAAARNAGATPLDQARAVAFDAQQKRLCLATRGGPGQVLDIRAAAGDLAAETGIAEVILNGREAPLQPTRRGEAVAAVPAWPWAPASLGFDGDGAVLLGTDRGDRPGALPEAFYRVPVVGADRGQPSLLLATPVGAAASGVAVAADGTIIAAVAHPGAAPGATWATPATRWPGLRADEPPRSTVVTLAR</sequence>